<dbReference type="PANTHER" id="PTHR46052:SF1">
    <property type="entry name" value="PHOSDUCIN-LIKE PROTEIN"/>
    <property type="match status" value="1"/>
</dbReference>
<evidence type="ECO:0008006" key="4">
    <source>
        <dbReference type="Google" id="ProtNLM"/>
    </source>
</evidence>
<dbReference type="Gene3D" id="3.40.30.10">
    <property type="entry name" value="Glutaredoxin"/>
    <property type="match status" value="1"/>
</dbReference>
<organism evidence="2 3">
    <name type="scientific">Naematelia encephala</name>
    <dbReference type="NCBI Taxonomy" id="71784"/>
    <lineage>
        <taxon>Eukaryota</taxon>
        <taxon>Fungi</taxon>
        <taxon>Dikarya</taxon>
        <taxon>Basidiomycota</taxon>
        <taxon>Agaricomycotina</taxon>
        <taxon>Tremellomycetes</taxon>
        <taxon>Tremellales</taxon>
        <taxon>Naemateliaceae</taxon>
        <taxon>Naematelia</taxon>
    </lineage>
</organism>
<dbReference type="Proteomes" id="UP000193986">
    <property type="component" value="Unassembled WGS sequence"/>
</dbReference>
<feature type="region of interest" description="Disordered" evidence="1">
    <location>
        <begin position="1"/>
        <end position="86"/>
    </location>
</feature>
<dbReference type="SUPFAM" id="SSF52833">
    <property type="entry name" value="Thioredoxin-like"/>
    <property type="match status" value="1"/>
</dbReference>
<keyword evidence="3" id="KW-1185">Reference proteome</keyword>
<evidence type="ECO:0000313" key="3">
    <source>
        <dbReference type="Proteomes" id="UP000193986"/>
    </source>
</evidence>
<evidence type="ECO:0000313" key="2">
    <source>
        <dbReference type="EMBL" id="ORY20385.1"/>
    </source>
</evidence>
<sequence>MSNLEQSALDGSLFRALTHSPGRSPSPSTPSPINTDDELELSPSPSASHGGGTSPTVISQGQQQGAQTGPKGVISDRRAHASAIVQERKRRVRQVVKEQERKGIVAKTVHEESDDQERLIAQSEHTEQGVRAWREQRRRELEGMGSVAGELSGQKGGLREVGKEGFVAAVERPGWVVVLIYEPEIPRCQPLLTSLLHLALTFPTPSSYSTSTSNTNLSPPILLRARATNLAFSLLPKSARDDDDEPEPDPDVLPTLLAYRDGELEKTWIRVDWEIGQDGVYGLLTREGIIPQNISHLLSNSDDDDE</sequence>
<dbReference type="EMBL" id="MCFC01000137">
    <property type="protein sequence ID" value="ORY20385.1"/>
    <property type="molecule type" value="Genomic_DNA"/>
</dbReference>
<accession>A0A1Y2AEK0</accession>
<evidence type="ECO:0000256" key="1">
    <source>
        <dbReference type="SAM" id="MobiDB-lite"/>
    </source>
</evidence>
<protein>
    <recommendedName>
        <fullName evidence="4">Phosducin thioredoxin-like domain-containing protein</fullName>
    </recommendedName>
</protein>
<dbReference type="STRING" id="71784.A0A1Y2AEK0"/>
<feature type="compositionally biased region" description="Polar residues" evidence="1">
    <location>
        <begin position="54"/>
        <end position="67"/>
    </location>
</feature>
<dbReference type="OrthoDB" id="70588at2759"/>
<dbReference type="InParanoid" id="A0A1Y2AEK0"/>
<name>A0A1Y2AEK0_9TREE</name>
<dbReference type="PANTHER" id="PTHR46052">
    <property type="entry name" value="PHOSDUCIN-LIKE PROTEIN"/>
    <property type="match status" value="1"/>
</dbReference>
<gene>
    <name evidence="2" type="ORF">BCR39DRAFT_555374</name>
</gene>
<comment type="caution">
    <text evidence="2">The sequence shown here is derived from an EMBL/GenBank/DDBJ whole genome shotgun (WGS) entry which is preliminary data.</text>
</comment>
<reference evidence="2 3" key="1">
    <citation type="submission" date="2016-07" db="EMBL/GenBank/DDBJ databases">
        <title>Pervasive Adenine N6-methylation of Active Genes in Fungi.</title>
        <authorList>
            <consortium name="DOE Joint Genome Institute"/>
            <person name="Mondo S.J."/>
            <person name="Dannebaum R.O."/>
            <person name="Kuo R.C."/>
            <person name="Labutti K."/>
            <person name="Haridas S."/>
            <person name="Kuo A."/>
            <person name="Salamov A."/>
            <person name="Ahrendt S.R."/>
            <person name="Lipzen A."/>
            <person name="Sullivan W."/>
            <person name="Andreopoulos W.B."/>
            <person name="Clum A."/>
            <person name="Lindquist E."/>
            <person name="Daum C."/>
            <person name="Ramamoorthy G.K."/>
            <person name="Gryganskyi A."/>
            <person name="Culley D."/>
            <person name="Magnuson J.K."/>
            <person name="James T.Y."/>
            <person name="O'Malley M.A."/>
            <person name="Stajich J.E."/>
            <person name="Spatafora J.W."/>
            <person name="Visel A."/>
            <person name="Grigoriev I.V."/>
        </authorList>
    </citation>
    <scope>NUCLEOTIDE SEQUENCE [LARGE SCALE GENOMIC DNA]</scope>
    <source>
        <strain evidence="2 3">68-887.2</strain>
    </source>
</reference>
<dbReference type="InterPro" id="IPR036249">
    <property type="entry name" value="Thioredoxin-like_sf"/>
</dbReference>
<dbReference type="AlphaFoldDB" id="A0A1Y2AEK0"/>
<proteinExistence type="predicted"/>
<dbReference type="InterPro" id="IPR051499">
    <property type="entry name" value="Phosducin-like_reg"/>
</dbReference>